<dbReference type="SUPFAM" id="SSF46689">
    <property type="entry name" value="Homeodomain-like"/>
    <property type="match status" value="1"/>
</dbReference>
<keyword evidence="1" id="KW-0238">DNA-binding</keyword>
<dbReference type="GO" id="GO:0000976">
    <property type="term" value="F:transcription cis-regulatory region binding"/>
    <property type="evidence" value="ECO:0007669"/>
    <property type="project" value="TreeGrafter"/>
</dbReference>
<dbReference type="EMBL" id="CAEZYQ010000002">
    <property type="protein sequence ID" value="CAB4728835.1"/>
    <property type="molecule type" value="Genomic_DNA"/>
</dbReference>
<dbReference type="Gene3D" id="1.10.357.10">
    <property type="entry name" value="Tetracycline Repressor, domain 2"/>
    <property type="match status" value="1"/>
</dbReference>
<gene>
    <name evidence="3" type="ORF">UFOPK2761_00348</name>
</gene>
<reference evidence="3" key="1">
    <citation type="submission" date="2020-05" db="EMBL/GenBank/DDBJ databases">
        <authorList>
            <person name="Chiriac C."/>
            <person name="Salcher M."/>
            <person name="Ghai R."/>
            <person name="Kavagutti S V."/>
        </authorList>
    </citation>
    <scope>NUCLEOTIDE SEQUENCE</scope>
</reference>
<name>A0A6J6S2G6_9ZZZZ</name>
<evidence type="ECO:0000256" key="1">
    <source>
        <dbReference type="ARBA" id="ARBA00023125"/>
    </source>
</evidence>
<dbReference type="PANTHER" id="PTHR30055">
    <property type="entry name" value="HTH-TYPE TRANSCRIPTIONAL REGULATOR RUTR"/>
    <property type="match status" value="1"/>
</dbReference>
<dbReference type="PROSITE" id="PS50977">
    <property type="entry name" value="HTH_TETR_2"/>
    <property type="match status" value="1"/>
</dbReference>
<dbReference type="InterPro" id="IPR001647">
    <property type="entry name" value="HTH_TetR"/>
</dbReference>
<dbReference type="InterPro" id="IPR009057">
    <property type="entry name" value="Homeodomain-like_sf"/>
</dbReference>
<protein>
    <submittedName>
        <fullName evidence="3">Unannotated protein</fullName>
    </submittedName>
</protein>
<dbReference type="GO" id="GO:0003700">
    <property type="term" value="F:DNA-binding transcription factor activity"/>
    <property type="evidence" value="ECO:0007669"/>
    <property type="project" value="TreeGrafter"/>
</dbReference>
<feature type="domain" description="HTH tetR-type" evidence="2">
    <location>
        <begin position="21"/>
        <end position="81"/>
    </location>
</feature>
<proteinExistence type="predicted"/>
<evidence type="ECO:0000313" key="3">
    <source>
        <dbReference type="EMBL" id="CAB4728835.1"/>
    </source>
</evidence>
<dbReference type="Pfam" id="PF00440">
    <property type="entry name" value="TetR_N"/>
    <property type="match status" value="1"/>
</dbReference>
<organism evidence="3">
    <name type="scientific">freshwater metagenome</name>
    <dbReference type="NCBI Taxonomy" id="449393"/>
    <lineage>
        <taxon>unclassified sequences</taxon>
        <taxon>metagenomes</taxon>
        <taxon>ecological metagenomes</taxon>
    </lineage>
</organism>
<sequence length="199" mass="21076">MPDPLLLPMADQPTAERADAARNREALLCAARRLVEEQGVAAVTMEAVAAAAGVGKGTVFRRFDSREGLMAAVLDFSETAWQASVISGPPPLGPGPDPWERLLAFGRSRLESTLVHADLIRAAGASGSRAAGAYSFAAMHVRHLLDSLGVDGDLPILATALLAPLEIPILDQQLHSDGFDVERLLAGWEDLARRITGHA</sequence>
<evidence type="ECO:0000259" key="2">
    <source>
        <dbReference type="PROSITE" id="PS50977"/>
    </source>
</evidence>
<dbReference type="PANTHER" id="PTHR30055:SF209">
    <property type="entry name" value="POSSIBLE TRANSCRIPTIONAL REGULATORY PROTEIN (PROBABLY TETR-FAMILY)"/>
    <property type="match status" value="1"/>
</dbReference>
<dbReference type="AlphaFoldDB" id="A0A6J6S2G6"/>
<accession>A0A6J6S2G6</accession>
<dbReference type="PRINTS" id="PR00455">
    <property type="entry name" value="HTHTETR"/>
</dbReference>
<dbReference type="InterPro" id="IPR050109">
    <property type="entry name" value="HTH-type_TetR-like_transc_reg"/>
</dbReference>